<comment type="caution">
    <text evidence="2">The sequence shown here is derived from an EMBL/GenBank/DDBJ whole genome shotgun (WGS) entry which is preliminary data.</text>
</comment>
<dbReference type="Proteomes" id="UP000699462">
    <property type="component" value="Unassembled WGS sequence"/>
</dbReference>
<dbReference type="GO" id="GO:0005576">
    <property type="term" value="C:extracellular region"/>
    <property type="evidence" value="ECO:0007669"/>
    <property type="project" value="InterPro"/>
</dbReference>
<dbReference type="PANTHER" id="PTHR10334">
    <property type="entry name" value="CYSTEINE-RICH SECRETORY PROTEIN-RELATED"/>
    <property type="match status" value="1"/>
</dbReference>
<dbReference type="Pfam" id="PF00188">
    <property type="entry name" value="CAP"/>
    <property type="match status" value="2"/>
</dbReference>
<protein>
    <recommendedName>
        <fullName evidence="1">SCP domain-containing protein</fullName>
    </recommendedName>
</protein>
<dbReference type="Gene3D" id="3.40.33.10">
    <property type="entry name" value="CAP"/>
    <property type="match status" value="2"/>
</dbReference>
<dbReference type="InterPro" id="IPR001283">
    <property type="entry name" value="CRISP-related"/>
</dbReference>
<dbReference type="AlphaFoldDB" id="A0A8T0D5Y1"/>
<dbReference type="FunFam" id="3.40.33.10:FF:000010">
    <property type="entry name" value="Predicted protein"/>
    <property type="match status" value="2"/>
</dbReference>
<sequence>MIINEALNDECIAEHNRLRAMHGCPALTQDDNLAMKAQRYAEQLTEQFEHEQSNEYGENVAVRSSLGVAKLSGKQATLMWYSEIANYNFDVENQLACGHFSQVVWKSTTHAGFGVASSADGHKVYLVGVYMPPANFRDEWVENVPRPLSGEIFIPTREEISEKFSSIPCSEANTDSQFTAAHQTFNNAMSLPTPHSCNGNVVTDFARVHPRPAKSECVLQESAVLELRPPWNSKSSKIVRIDEWFNCPSSECGEMKSFERQTWYDVFTMEMIEPIAPEKICRSLHDKEALLEAFRCEVLHTHNRYRTLHGVPVLKRNLRLDRMASEWAQKLKETGQLAYSGNKYNGQLMGENICDRLTVDGRITGQTLVGKWYQEGKQYVYEHEPESTKTLGHFTQLMWRKTKELGVGFTASNTPDRAFIVCFYHPPGNIKGEYMENVCPPLVNV</sequence>
<dbReference type="PRINTS" id="PR00837">
    <property type="entry name" value="V5TPXLIKE"/>
</dbReference>
<reference evidence="2 3" key="1">
    <citation type="submission" date="2019-07" db="EMBL/GenBank/DDBJ databases">
        <title>Annotation for the trematode Paragonimus westermani.</title>
        <authorList>
            <person name="Choi Y.-J."/>
        </authorList>
    </citation>
    <scope>NUCLEOTIDE SEQUENCE [LARGE SCALE GENOMIC DNA]</scope>
    <source>
        <strain evidence="2">180907_Pwestermani</strain>
    </source>
</reference>
<dbReference type="EMBL" id="JTDF01021294">
    <property type="protein sequence ID" value="KAF8562031.1"/>
    <property type="molecule type" value="Genomic_DNA"/>
</dbReference>
<keyword evidence="3" id="KW-1185">Reference proteome</keyword>
<evidence type="ECO:0000313" key="2">
    <source>
        <dbReference type="EMBL" id="KAF8562031.1"/>
    </source>
</evidence>
<dbReference type="InterPro" id="IPR034113">
    <property type="entry name" value="SCP_GAPR1-like"/>
</dbReference>
<dbReference type="SMART" id="SM00198">
    <property type="entry name" value="SCP"/>
    <property type="match status" value="2"/>
</dbReference>
<accession>A0A8T0D5Y1</accession>
<dbReference type="InterPro" id="IPR035940">
    <property type="entry name" value="CAP_sf"/>
</dbReference>
<feature type="domain" description="SCP" evidence="1">
    <location>
        <begin position="293"/>
        <end position="432"/>
    </location>
</feature>
<evidence type="ECO:0000259" key="1">
    <source>
        <dbReference type="SMART" id="SM00198"/>
    </source>
</evidence>
<dbReference type="PROSITE" id="PS01009">
    <property type="entry name" value="CRISP_1"/>
    <property type="match status" value="2"/>
</dbReference>
<organism evidence="2 3">
    <name type="scientific">Paragonimus westermani</name>
    <dbReference type="NCBI Taxonomy" id="34504"/>
    <lineage>
        <taxon>Eukaryota</taxon>
        <taxon>Metazoa</taxon>
        <taxon>Spiralia</taxon>
        <taxon>Lophotrochozoa</taxon>
        <taxon>Platyhelminthes</taxon>
        <taxon>Trematoda</taxon>
        <taxon>Digenea</taxon>
        <taxon>Plagiorchiida</taxon>
        <taxon>Troglotremata</taxon>
        <taxon>Troglotrematidae</taxon>
        <taxon>Paragonimus</taxon>
    </lineage>
</organism>
<dbReference type="InterPro" id="IPR018244">
    <property type="entry name" value="Allrgn_V5/Tpx1_CS"/>
</dbReference>
<proteinExistence type="predicted"/>
<dbReference type="OrthoDB" id="337038at2759"/>
<name>A0A8T0D5Y1_9TREM</name>
<dbReference type="SUPFAM" id="SSF55797">
    <property type="entry name" value="PR-1-like"/>
    <property type="match status" value="2"/>
</dbReference>
<feature type="domain" description="SCP" evidence="1">
    <location>
        <begin position="6"/>
        <end position="138"/>
    </location>
</feature>
<evidence type="ECO:0000313" key="3">
    <source>
        <dbReference type="Proteomes" id="UP000699462"/>
    </source>
</evidence>
<dbReference type="InterPro" id="IPR014044">
    <property type="entry name" value="CAP_dom"/>
</dbReference>
<gene>
    <name evidence="2" type="ORF">P879_07073</name>
</gene>
<dbReference type="CDD" id="cd05382">
    <property type="entry name" value="CAP_GAPR1-like"/>
    <property type="match status" value="2"/>
</dbReference>